<dbReference type="EMBL" id="ML119691">
    <property type="protein sequence ID" value="RPA80160.1"/>
    <property type="molecule type" value="Genomic_DNA"/>
</dbReference>
<sequence length="152" mass="17280">MKEIAGQLLGPPIKPRRAHHLFQEDAGLVKNGSARCRRNIYRPSSNVWVTFVSDSGPFVESAFSTNLKLEMALFENKRVRKGVRKLVPGSTTMPITTQTAEKHCTDTRQYRIRLDSTMQNTEYSSAIVYYSTSSAGLACTDSSSFWWPRYHR</sequence>
<gene>
    <name evidence="1" type="ORF">BJ508DRAFT_347374</name>
</gene>
<protein>
    <submittedName>
        <fullName evidence="1">Uncharacterized protein</fullName>
    </submittedName>
</protein>
<dbReference type="AlphaFoldDB" id="A0A3N4I7S2"/>
<keyword evidence="2" id="KW-1185">Reference proteome</keyword>
<proteinExistence type="predicted"/>
<dbReference type="Proteomes" id="UP000275078">
    <property type="component" value="Unassembled WGS sequence"/>
</dbReference>
<organism evidence="1 2">
    <name type="scientific">Ascobolus immersus RN42</name>
    <dbReference type="NCBI Taxonomy" id="1160509"/>
    <lineage>
        <taxon>Eukaryota</taxon>
        <taxon>Fungi</taxon>
        <taxon>Dikarya</taxon>
        <taxon>Ascomycota</taxon>
        <taxon>Pezizomycotina</taxon>
        <taxon>Pezizomycetes</taxon>
        <taxon>Pezizales</taxon>
        <taxon>Ascobolaceae</taxon>
        <taxon>Ascobolus</taxon>
    </lineage>
</organism>
<accession>A0A3N4I7S2</accession>
<evidence type="ECO:0000313" key="1">
    <source>
        <dbReference type="EMBL" id="RPA80160.1"/>
    </source>
</evidence>
<reference evidence="1 2" key="1">
    <citation type="journal article" date="2018" name="Nat. Ecol. Evol.">
        <title>Pezizomycetes genomes reveal the molecular basis of ectomycorrhizal truffle lifestyle.</title>
        <authorList>
            <person name="Murat C."/>
            <person name="Payen T."/>
            <person name="Noel B."/>
            <person name="Kuo A."/>
            <person name="Morin E."/>
            <person name="Chen J."/>
            <person name="Kohler A."/>
            <person name="Krizsan K."/>
            <person name="Balestrini R."/>
            <person name="Da Silva C."/>
            <person name="Montanini B."/>
            <person name="Hainaut M."/>
            <person name="Levati E."/>
            <person name="Barry K.W."/>
            <person name="Belfiori B."/>
            <person name="Cichocki N."/>
            <person name="Clum A."/>
            <person name="Dockter R.B."/>
            <person name="Fauchery L."/>
            <person name="Guy J."/>
            <person name="Iotti M."/>
            <person name="Le Tacon F."/>
            <person name="Lindquist E.A."/>
            <person name="Lipzen A."/>
            <person name="Malagnac F."/>
            <person name="Mello A."/>
            <person name="Molinier V."/>
            <person name="Miyauchi S."/>
            <person name="Poulain J."/>
            <person name="Riccioni C."/>
            <person name="Rubini A."/>
            <person name="Sitrit Y."/>
            <person name="Splivallo R."/>
            <person name="Traeger S."/>
            <person name="Wang M."/>
            <person name="Zifcakova L."/>
            <person name="Wipf D."/>
            <person name="Zambonelli A."/>
            <person name="Paolocci F."/>
            <person name="Nowrousian M."/>
            <person name="Ottonello S."/>
            <person name="Baldrian P."/>
            <person name="Spatafora J.W."/>
            <person name="Henrissat B."/>
            <person name="Nagy L.G."/>
            <person name="Aury J.M."/>
            <person name="Wincker P."/>
            <person name="Grigoriev I.V."/>
            <person name="Bonfante P."/>
            <person name="Martin F.M."/>
        </authorList>
    </citation>
    <scope>NUCLEOTIDE SEQUENCE [LARGE SCALE GENOMIC DNA]</scope>
    <source>
        <strain evidence="1 2">RN42</strain>
    </source>
</reference>
<evidence type="ECO:0000313" key="2">
    <source>
        <dbReference type="Proteomes" id="UP000275078"/>
    </source>
</evidence>
<name>A0A3N4I7S2_ASCIM</name>